<reference evidence="2" key="1">
    <citation type="submission" date="2021-02" db="EMBL/GenBank/DDBJ databases">
        <authorList>
            <person name="Dougan E. K."/>
            <person name="Rhodes N."/>
            <person name="Thang M."/>
            <person name="Chan C."/>
        </authorList>
    </citation>
    <scope>NUCLEOTIDE SEQUENCE</scope>
</reference>
<dbReference type="EMBL" id="CAJNNV010031621">
    <property type="protein sequence ID" value="CAE8637118.1"/>
    <property type="molecule type" value="Genomic_DNA"/>
</dbReference>
<keyword evidence="4" id="KW-1185">Reference proteome</keyword>
<evidence type="ECO:0000313" key="4">
    <source>
        <dbReference type="Proteomes" id="UP000654075"/>
    </source>
</evidence>
<dbReference type="EMBL" id="CAJNNV010025071">
    <property type="protein sequence ID" value="CAE8612030.1"/>
    <property type="molecule type" value="Genomic_DNA"/>
</dbReference>
<sequence>MAVAEAKGLLESVNLVEESDTLEVSSAPRSSWKPLAVVAAAGLLIGGLASFRHLGGHRDTSTQSLRAATILDTSAGKASAIIDKIFADHGVGNEAGSYLEENQVLDGSSQTRLNSAYMCSSVDWYSVAHETVGLEDKDVQEQLKGLGVLEYCDPETGKAKDDATCKAVFAAIEARLELNKQIPEGPKMMAYMRSKWYADEKGHYASWGTSKDPHDILANTASGLCDIIRVVLNQANNQQGSSTCGPSAILASLIHTKPAQAIKVAMKLMWEGVIPGMPEAPCDYIYKQEPGMVPLKEKDCGHNPSADCLASSIGGHPMGLEGAFTQVAIASQVKAMNLKQGYYERSDVCKHDQTLMVDCPNDDCSVSGHSLECKTCGVAVHDFLKNDIRPEAMAQFTVPSQIMYMCDHVLGSGDGSCKYVFDKTPCAGKLDGDTCQKLAIMDGLTGDDAKTYLEYMARATATGQVSSAYHIKATLPAGKTRTDKYMAMMDDTKEDMLIVLKTLKPKPLSDKMIEQICNAKYAIIQVESDALQVKTKIDDCSTAQCKHWVILETQGCKQKEGKVEIWSWAQKYEMPFDYLKKCVCGAVIL</sequence>
<dbReference type="OrthoDB" id="406027at2759"/>
<proteinExistence type="predicted"/>
<evidence type="ECO:0000313" key="2">
    <source>
        <dbReference type="EMBL" id="CAE8637118.1"/>
    </source>
</evidence>
<comment type="caution">
    <text evidence="2">The sequence shown here is derived from an EMBL/GenBank/DDBJ whole genome shotgun (WGS) entry which is preliminary data.</text>
</comment>
<dbReference type="AlphaFoldDB" id="A0A813HGS5"/>
<gene>
    <name evidence="1" type="ORF">PGLA1383_LOCUS29828</name>
    <name evidence="2" type="ORF">PGLA1383_LOCUS52510</name>
    <name evidence="3" type="ORF">PGLA2088_LOCUS51543</name>
</gene>
<accession>A0A813HGS5</accession>
<protein>
    <submittedName>
        <fullName evidence="2">Uncharacterized protein</fullName>
    </submittedName>
</protein>
<name>A0A813HGS5_POLGL</name>
<dbReference type="EMBL" id="CAJNNW010037670">
    <property type="protein sequence ID" value="CAE8743723.1"/>
    <property type="molecule type" value="Genomic_DNA"/>
</dbReference>
<organism evidence="2 4">
    <name type="scientific">Polarella glacialis</name>
    <name type="common">Dinoflagellate</name>
    <dbReference type="NCBI Taxonomy" id="89957"/>
    <lineage>
        <taxon>Eukaryota</taxon>
        <taxon>Sar</taxon>
        <taxon>Alveolata</taxon>
        <taxon>Dinophyceae</taxon>
        <taxon>Suessiales</taxon>
        <taxon>Suessiaceae</taxon>
        <taxon>Polarella</taxon>
    </lineage>
</organism>
<evidence type="ECO:0000313" key="1">
    <source>
        <dbReference type="EMBL" id="CAE8612030.1"/>
    </source>
</evidence>
<evidence type="ECO:0000313" key="3">
    <source>
        <dbReference type="EMBL" id="CAE8743723.1"/>
    </source>
</evidence>
<dbReference type="Proteomes" id="UP000654075">
    <property type="component" value="Unassembled WGS sequence"/>
</dbReference>
<dbReference type="Proteomes" id="UP000626109">
    <property type="component" value="Unassembled WGS sequence"/>
</dbReference>